<gene>
    <name evidence="1" type="ORF">BV22DRAFT_1134846</name>
</gene>
<name>A0ACB8AZ20_9AGAM</name>
<accession>A0ACB8AZ20</accession>
<keyword evidence="2" id="KW-1185">Reference proteome</keyword>
<evidence type="ECO:0000313" key="1">
    <source>
        <dbReference type="EMBL" id="KAH7918108.1"/>
    </source>
</evidence>
<dbReference type="EMBL" id="MU266852">
    <property type="protein sequence ID" value="KAH7918108.1"/>
    <property type="molecule type" value="Genomic_DNA"/>
</dbReference>
<dbReference type="Proteomes" id="UP000790709">
    <property type="component" value="Unassembled WGS sequence"/>
</dbReference>
<proteinExistence type="predicted"/>
<reference evidence="1" key="1">
    <citation type="journal article" date="2021" name="New Phytol.">
        <title>Evolutionary innovations through gain and loss of genes in the ectomycorrhizal Boletales.</title>
        <authorList>
            <person name="Wu G."/>
            <person name="Miyauchi S."/>
            <person name="Morin E."/>
            <person name="Kuo A."/>
            <person name="Drula E."/>
            <person name="Varga T."/>
            <person name="Kohler A."/>
            <person name="Feng B."/>
            <person name="Cao Y."/>
            <person name="Lipzen A."/>
            <person name="Daum C."/>
            <person name="Hundley H."/>
            <person name="Pangilinan J."/>
            <person name="Johnson J."/>
            <person name="Barry K."/>
            <person name="LaButti K."/>
            <person name="Ng V."/>
            <person name="Ahrendt S."/>
            <person name="Min B."/>
            <person name="Choi I.G."/>
            <person name="Park H."/>
            <person name="Plett J.M."/>
            <person name="Magnuson J."/>
            <person name="Spatafora J.W."/>
            <person name="Nagy L.G."/>
            <person name="Henrissat B."/>
            <person name="Grigoriev I.V."/>
            <person name="Yang Z.L."/>
            <person name="Xu J."/>
            <person name="Martin F.M."/>
        </authorList>
    </citation>
    <scope>NUCLEOTIDE SEQUENCE</scope>
    <source>
        <strain evidence="1">KUC20120723A-06</strain>
    </source>
</reference>
<comment type="caution">
    <text evidence="1">The sequence shown here is derived from an EMBL/GenBank/DDBJ whole genome shotgun (WGS) entry which is preliminary data.</text>
</comment>
<sequence>MLKQIQASELASNGMLFVSMARPVKKKQDLPPWAQANKCPVNEGNPTNDGTATLSEKKLSLDARLKPIYNSLKDCYPIGRCDIHDTIHCFHYQPKDLHFELSHNRLLVWANTILREEPDYARIPLALKFFQKDQSIGYKPGARGNASASVGAPVTPSQLVAHANPYMPYPPFPAPSGWSPYGYFPPSPHFAGFPHAPHGHGHLSGYASLPPPPPTAGPSTAVSDHAPSSPMLPPCELDEFCEKSSLGEKEYEGLKKLGYRVGDLNPSLRISVRRLVSLLVIGIGLFVLTRSIARRPRQHKRLQ</sequence>
<evidence type="ECO:0000313" key="2">
    <source>
        <dbReference type="Proteomes" id="UP000790709"/>
    </source>
</evidence>
<organism evidence="1 2">
    <name type="scientific">Leucogyrophana mollusca</name>
    <dbReference type="NCBI Taxonomy" id="85980"/>
    <lineage>
        <taxon>Eukaryota</taxon>
        <taxon>Fungi</taxon>
        <taxon>Dikarya</taxon>
        <taxon>Basidiomycota</taxon>
        <taxon>Agaricomycotina</taxon>
        <taxon>Agaricomycetes</taxon>
        <taxon>Agaricomycetidae</taxon>
        <taxon>Boletales</taxon>
        <taxon>Boletales incertae sedis</taxon>
        <taxon>Leucogyrophana</taxon>
    </lineage>
</organism>
<protein>
    <submittedName>
        <fullName evidence="1">Uncharacterized protein</fullName>
    </submittedName>
</protein>